<dbReference type="Proteomes" id="UP001230188">
    <property type="component" value="Unassembled WGS sequence"/>
</dbReference>
<dbReference type="InterPro" id="IPR021134">
    <property type="entry name" value="Bestrophin-like"/>
</dbReference>
<evidence type="ECO:0000313" key="4">
    <source>
        <dbReference type="Proteomes" id="UP001230188"/>
    </source>
</evidence>
<evidence type="ECO:0000256" key="1">
    <source>
        <dbReference type="SAM" id="MobiDB-lite"/>
    </source>
</evidence>
<evidence type="ECO:0000256" key="2">
    <source>
        <dbReference type="SAM" id="Phobius"/>
    </source>
</evidence>
<feature type="compositionally biased region" description="Basic and acidic residues" evidence="1">
    <location>
        <begin position="1"/>
        <end position="20"/>
    </location>
</feature>
<feature type="region of interest" description="Disordered" evidence="1">
    <location>
        <begin position="1"/>
        <end position="26"/>
    </location>
</feature>
<dbReference type="EMBL" id="JAQMWT010000009">
    <property type="protein sequence ID" value="KAJ8614238.1"/>
    <property type="molecule type" value="Genomic_DNA"/>
</dbReference>
<comment type="caution">
    <text evidence="3">The sequence shown here is derived from an EMBL/GenBank/DDBJ whole genome shotgun (WGS) entry which is preliminary data.</text>
</comment>
<dbReference type="AlphaFoldDB" id="A0AAD7UP11"/>
<feature type="transmembrane region" description="Helical" evidence="2">
    <location>
        <begin position="170"/>
        <end position="189"/>
    </location>
</feature>
<keyword evidence="4" id="KW-1185">Reference proteome</keyword>
<feature type="transmembrane region" description="Helical" evidence="2">
    <location>
        <begin position="414"/>
        <end position="434"/>
    </location>
</feature>
<dbReference type="Pfam" id="PF01062">
    <property type="entry name" value="Bestrophin"/>
    <property type="match status" value="1"/>
</dbReference>
<keyword evidence="2" id="KW-1133">Transmembrane helix</keyword>
<feature type="region of interest" description="Disordered" evidence="1">
    <location>
        <begin position="477"/>
        <end position="502"/>
    </location>
</feature>
<sequence>METKSGRGSDVEAKDEEAQAAHRRTRSLNSITLMRAQQTSGVATRTGIVAEHGPHSPEKKRAELLVSQLVDEARISLHDIVDEAKHSLEELVHRRQGDRTYRRSLRWYGSATNISTQDMVPVAFADTVAIDDAKCALLESSRRLNPVDLVWRFDLALTASIMPRVVRSSVALLVFGAYAATAFMKRFAYLGGRRGDEDDTVVKLSIFVSFIIVFYSNHCYTRFYRQYESVKLCCLLITDAVTMARSLSVVRPRGVFPPAAGGVSLDAVERLFRYLNVAHAAGYVALSPTYTRHNLFEPFVKAHGLLTDAEWRAYFRDLDVEDPTGSAFQEVVLWAMTAVSAARDEFSSPNEMVALQDVVLRFRGSMQSLFDERFQEIPFAYSHLVSFVCAAYLIVLAVVMGLKFGVKEPISSGLVFPALAVFFTTVVLLGLLTLGKAMSQPTGLDPEAFPIFSYLDSTALASRRIIHGPEAARPTTDYAAPVVKPSPRAGTPPAAVGSPAATTPRTLNPVIVASAAGRV</sequence>
<protein>
    <submittedName>
        <fullName evidence="3">Uncharacterized protein</fullName>
    </submittedName>
</protein>
<keyword evidence="2" id="KW-0472">Membrane</keyword>
<keyword evidence="2" id="KW-0812">Transmembrane</keyword>
<reference evidence="3" key="1">
    <citation type="submission" date="2023-01" db="EMBL/GenBank/DDBJ databases">
        <title>Metagenome sequencing of chrysophaentin producing Chrysophaeum taylorii.</title>
        <authorList>
            <person name="Davison J."/>
            <person name="Bewley C."/>
        </authorList>
    </citation>
    <scope>NUCLEOTIDE SEQUENCE</scope>
    <source>
        <strain evidence="3">NIES-1699</strain>
    </source>
</reference>
<feature type="transmembrane region" description="Helical" evidence="2">
    <location>
        <begin position="201"/>
        <end position="220"/>
    </location>
</feature>
<accession>A0AAD7UP11</accession>
<dbReference type="GO" id="GO:0005254">
    <property type="term" value="F:chloride channel activity"/>
    <property type="evidence" value="ECO:0007669"/>
    <property type="project" value="InterPro"/>
</dbReference>
<proteinExistence type="predicted"/>
<feature type="transmembrane region" description="Helical" evidence="2">
    <location>
        <begin position="379"/>
        <end position="402"/>
    </location>
</feature>
<gene>
    <name evidence="3" type="ORF">CTAYLR_001168</name>
</gene>
<organism evidence="3 4">
    <name type="scientific">Chrysophaeum taylorii</name>
    <dbReference type="NCBI Taxonomy" id="2483200"/>
    <lineage>
        <taxon>Eukaryota</taxon>
        <taxon>Sar</taxon>
        <taxon>Stramenopiles</taxon>
        <taxon>Ochrophyta</taxon>
        <taxon>Pelagophyceae</taxon>
        <taxon>Pelagomonadales</taxon>
        <taxon>Pelagomonadaceae</taxon>
        <taxon>Chrysophaeum</taxon>
    </lineage>
</organism>
<name>A0AAD7UP11_9STRA</name>
<evidence type="ECO:0000313" key="3">
    <source>
        <dbReference type="EMBL" id="KAJ8614238.1"/>
    </source>
</evidence>